<dbReference type="InterPro" id="IPR049625">
    <property type="entry name" value="Glyco_transf_61_cat"/>
</dbReference>
<reference evidence="2" key="1">
    <citation type="submission" date="2021-01" db="EMBL/GenBank/DDBJ databases">
        <title>Microvirga sp.</title>
        <authorList>
            <person name="Kim M.K."/>
        </authorList>
    </citation>
    <scope>NUCLEOTIDE SEQUENCE</scope>
    <source>
        <strain evidence="2">5420S-16</strain>
    </source>
</reference>
<accession>A0A937D1V7</accession>
<sequence length="368" mass="41810">MATLSKYIEVSPARADDLATVSEPVALQYSPLPQNGFLIAPTEDSHYLARPIDLVRRTSSFQIAAEKNVRLMGFRSYITEQGKLFLDESLLNGFSWEAYARKFKARRSYEDYTAVFLEDSAFLKEDGDVINVDEAVISLASDEPSNYGSWIYRIIPKLIGVNYQEHPIFVYQNSKWMKGLLDFCFGSELTIKNHWPHRQYHLSHAVIPTPRNVDVYFDQEVVSFYETVAKRVAESSRHEKIYLSRQGQSIRPLVNEAELIALLISRGFEIIRPEVMGLKDQIRVIRDAKVIVCPGGSGLFNCVFASNAEFVLDLEAGHDWVYAHHNLLRSSGKHHTIVFGRRQNDDGPHAPWTVDLTHVVQALDHAGV</sequence>
<evidence type="ECO:0000313" key="2">
    <source>
        <dbReference type="EMBL" id="MBL0406307.1"/>
    </source>
</evidence>
<gene>
    <name evidence="2" type="ORF">JKG68_20315</name>
</gene>
<proteinExistence type="predicted"/>
<dbReference type="EMBL" id="JAEQMY010000038">
    <property type="protein sequence ID" value="MBL0406307.1"/>
    <property type="molecule type" value="Genomic_DNA"/>
</dbReference>
<comment type="caution">
    <text evidence="2">The sequence shown here is derived from an EMBL/GenBank/DDBJ whole genome shotgun (WGS) entry which is preliminary data.</text>
</comment>
<feature type="domain" description="Glycosyltransferase 61 catalytic" evidence="1">
    <location>
        <begin position="147"/>
        <end position="306"/>
    </location>
</feature>
<dbReference type="Pfam" id="PF04577">
    <property type="entry name" value="Glyco_transf_61"/>
    <property type="match status" value="1"/>
</dbReference>
<evidence type="ECO:0000313" key="3">
    <source>
        <dbReference type="Proteomes" id="UP000605848"/>
    </source>
</evidence>
<dbReference type="AlphaFoldDB" id="A0A937D1V7"/>
<keyword evidence="3" id="KW-1185">Reference proteome</keyword>
<evidence type="ECO:0000259" key="1">
    <source>
        <dbReference type="Pfam" id="PF04577"/>
    </source>
</evidence>
<protein>
    <submittedName>
        <fullName evidence="2">DUF563 domain-containing protein</fullName>
    </submittedName>
</protein>
<dbReference type="Proteomes" id="UP000605848">
    <property type="component" value="Unassembled WGS sequence"/>
</dbReference>
<organism evidence="2 3">
    <name type="scientific">Microvirga aerilata</name>
    <dbReference type="NCBI Taxonomy" id="670292"/>
    <lineage>
        <taxon>Bacteria</taxon>
        <taxon>Pseudomonadati</taxon>
        <taxon>Pseudomonadota</taxon>
        <taxon>Alphaproteobacteria</taxon>
        <taxon>Hyphomicrobiales</taxon>
        <taxon>Methylobacteriaceae</taxon>
        <taxon>Microvirga</taxon>
    </lineage>
</organism>
<name>A0A937D1V7_9HYPH</name>
<dbReference type="RefSeq" id="WP_202063166.1">
    <property type="nucleotide sequence ID" value="NZ_JAEQMY010000038.1"/>
</dbReference>
<dbReference type="GO" id="GO:0016757">
    <property type="term" value="F:glycosyltransferase activity"/>
    <property type="evidence" value="ECO:0007669"/>
    <property type="project" value="InterPro"/>
</dbReference>